<organism evidence="1 2">
    <name type="scientific">Euzebyella marina</name>
    <dbReference type="NCBI Taxonomy" id="1761453"/>
    <lineage>
        <taxon>Bacteria</taxon>
        <taxon>Pseudomonadati</taxon>
        <taxon>Bacteroidota</taxon>
        <taxon>Flavobacteriia</taxon>
        <taxon>Flavobacteriales</taxon>
        <taxon>Flavobacteriaceae</taxon>
        <taxon>Euzebyella</taxon>
    </lineage>
</organism>
<dbReference type="OrthoDB" id="893570at2"/>
<dbReference type="EMBL" id="CP032050">
    <property type="protein sequence ID" value="AYN66371.1"/>
    <property type="molecule type" value="Genomic_DNA"/>
</dbReference>
<dbReference type="InterPro" id="IPR011466">
    <property type="entry name" value="DUF1572"/>
</dbReference>
<dbReference type="KEGG" id="emar:D1013_02725"/>
<reference evidence="1 2" key="1">
    <citation type="submission" date="2018-08" db="EMBL/GenBank/DDBJ databases">
        <title>The reduced genetic potential of extracellular carbohydrate catabolism in Euzebyella marina RN62, a Flavobacteriia bacterium isolated from the hadal water.</title>
        <authorList>
            <person name="Xue C."/>
        </authorList>
    </citation>
    <scope>NUCLEOTIDE SEQUENCE [LARGE SCALE GENOMIC DNA]</scope>
    <source>
        <strain evidence="1 2">RN62</strain>
    </source>
</reference>
<evidence type="ECO:0000313" key="2">
    <source>
        <dbReference type="Proteomes" id="UP000276309"/>
    </source>
</evidence>
<dbReference type="Proteomes" id="UP000276309">
    <property type="component" value="Chromosome"/>
</dbReference>
<sequence length="149" mass="17585">MITETFKHLYKRDLQNLHTEIELYQDEKNLWIIDKNIANSGGNLCLHLIGNLNAYIGVGLAKTGYKRQRDLEFSLKNVPKRELLEKIEATIQVIEKGLDSLTMEKMKDDFPVLIWEKPTEMEWTLVHLLSHLNYHLGQINYHRRLIDKE</sequence>
<gene>
    <name evidence="1" type="ORF">D1013_02725</name>
</gene>
<accession>A0A3G2L2C3</accession>
<dbReference type="Pfam" id="PF07609">
    <property type="entry name" value="DUF1572"/>
    <property type="match status" value="1"/>
</dbReference>
<dbReference type="AlphaFoldDB" id="A0A3G2L2C3"/>
<name>A0A3G2L2C3_9FLAO</name>
<proteinExistence type="predicted"/>
<dbReference type="SUPFAM" id="SSF109854">
    <property type="entry name" value="DinB/YfiT-like putative metalloenzymes"/>
    <property type="match status" value="1"/>
</dbReference>
<dbReference type="InterPro" id="IPR034660">
    <property type="entry name" value="DinB/YfiT-like"/>
</dbReference>
<dbReference type="Gene3D" id="1.20.120.450">
    <property type="entry name" value="dinb family like domain"/>
    <property type="match status" value="1"/>
</dbReference>
<evidence type="ECO:0000313" key="1">
    <source>
        <dbReference type="EMBL" id="AYN66371.1"/>
    </source>
</evidence>
<protein>
    <submittedName>
        <fullName evidence="1">DUF1572 domain-containing protein</fullName>
    </submittedName>
</protein>
<dbReference type="RefSeq" id="WP_121847423.1">
    <property type="nucleotide sequence ID" value="NZ_CP032050.1"/>
</dbReference>
<keyword evidence="2" id="KW-1185">Reference proteome</keyword>